<accession>A0A0F9FK71</accession>
<protein>
    <recommendedName>
        <fullName evidence="8">DNA polymerase beta thumb domain-containing protein</fullName>
    </recommendedName>
</protein>
<keyword evidence="2" id="KW-0808">Transferase</keyword>
<dbReference type="Gene3D" id="3.30.210.10">
    <property type="entry name" value="DNA polymerase, thumb domain"/>
    <property type="match status" value="1"/>
</dbReference>
<evidence type="ECO:0008006" key="8">
    <source>
        <dbReference type="Google" id="ProtNLM"/>
    </source>
</evidence>
<dbReference type="GO" id="GO:0003887">
    <property type="term" value="F:DNA-directed DNA polymerase activity"/>
    <property type="evidence" value="ECO:0007669"/>
    <property type="project" value="InterPro"/>
</dbReference>
<comment type="caution">
    <text evidence="7">The sequence shown here is derived from an EMBL/GenBank/DDBJ whole genome shotgun (WGS) entry which is preliminary data.</text>
</comment>
<dbReference type="Pfam" id="PF14792">
    <property type="entry name" value="DNA_pol_B_palm"/>
    <property type="match status" value="1"/>
</dbReference>
<dbReference type="InterPro" id="IPR022312">
    <property type="entry name" value="DNA_pol_X"/>
</dbReference>
<evidence type="ECO:0000256" key="1">
    <source>
        <dbReference type="ARBA" id="ARBA00022634"/>
    </source>
</evidence>
<sequence length="160" mass="18265">MAKNKDKIPLAKAEKTADSLREYFSDVCEQVVVCGSVRRKAKTVADIDLVVLAPKKDLTDTIILNIHKTSLAGFRKISFTYFDIQVDIMIAYDPQEFAPMILHCTGGKWSNIKMRRRAKEMGLKLNEYGLWKGGGRLPCKTEKDIYKHLGLEYIEPKNRN</sequence>
<dbReference type="PANTHER" id="PTHR11276:SF28">
    <property type="entry name" value="DNA POLYMERASE LAMBDA"/>
    <property type="match status" value="1"/>
</dbReference>
<dbReference type="Pfam" id="PF14791">
    <property type="entry name" value="DNA_pol_B_thumb"/>
    <property type="match status" value="1"/>
</dbReference>
<feature type="domain" description="DNA polymerase beta thumb" evidence="5">
    <location>
        <begin position="101"/>
        <end position="160"/>
    </location>
</feature>
<reference evidence="7" key="1">
    <citation type="journal article" date="2015" name="Nature">
        <title>Complex archaea that bridge the gap between prokaryotes and eukaryotes.</title>
        <authorList>
            <person name="Spang A."/>
            <person name="Saw J.H."/>
            <person name="Jorgensen S.L."/>
            <person name="Zaremba-Niedzwiedzka K."/>
            <person name="Martijn J."/>
            <person name="Lind A.E."/>
            <person name="van Eijk R."/>
            <person name="Schleper C."/>
            <person name="Guy L."/>
            <person name="Ettema T.J."/>
        </authorList>
    </citation>
    <scope>NUCLEOTIDE SEQUENCE</scope>
</reference>
<feature type="domain" description="DNA polymerase beta palm" evidence="6">
    <location>
        <begin position="7"/>
        <end position="79"/>
    </location>
</feature>
<dbReference type="PANTHER" id="PTHR11276">
    <property type="entry name" value="DNA POLYMERASE TYPE-X FAMILY MEMBER"/>
    <property type="match status" value="1"/>
</dbReference>
<name>A0A0F9FK71_9ZZZZ</name>
<evidence type="ECO:0000256" key="2">
    <source>
        <dbReference type="ARBA" id="ARBA00022679"/>
    </source>
</evidence>
<dbReference type="AlphaFoldDB" id="A0A0F9FK71"/>
<keyword evidence="4" id="KW-0235">DNA replication</keyword>
<dbReference type="SUPFAM" id="SSF81301">
    <property type="entry name" value="Nucleotidyltransferase"/>
    <property type="match status" value="1"/>
</dbReference>
<gene>
    <name evidence="7" type="ORF">LCGC14_1942260</name>
</gene>
<keyword evidence="3" id="KW-0548">Nucleotidyltransferase</keyword>
<dbReference type="InterPro" id="IPR037160">
    <property type="entry name" value="DNA_Pol_thumb_sf"/>
</dbReference>
<proteinExistence type="predicted"/>
<dbReference type="Gene3D" id="3.30.460.10">
    <property type="entry name" value="Beta Polymerase, domain 2"/>
    <property type="match status" value="1"/>
</dbReference>
<evidence type="ECO:0000259" key="5">
    <source>
        <dbReference type="Pfam" id="PF14791"/>
    </source>
</evidence>
<evidence type="ECO:0000259" key="6">
    <source>
        <dbReference type="Pfam" id="PF14792"/>
    </source>
</evidence>
<evidence type="ECO:0000256" key="4">
    <source>
        <dbReference type="ARBA" id="ARBA00022705"/>
    </source>
</evidence>
<keyword evidence="1" id="KW-0237">DNA synthesis</keyword>
<dbReference type="InterPro" id="IPR029398">
    <property type="entry name" value="PolB_thumb"/>
</dbReference>
<dbReference type="EMBL" id="LAZR01021040">
    <property type="protein sequence ID" value="KKL86683.1"/>
    <property type="molecule type" value="Genomic_DNA"/>
</dbReference>
<dbReference type="InterPro" id="IPR028207">
    <property type="entry name" value="DNA_pol_B_palm_palm"/>
</dbReference>
<dbReference type="GO" id="GO:0003677">
    <property type="term" value="F:DNA binding"/>
    <property type="evidence" value="ECO:0007669"/>
    <property type="project" value="InterPro"/>
</dbReference>
<evidence type="ECO:0000256" key="3">
    <source>
        <dbReference type="ARBA" id="ARBA00022695"/>
    </source>
</evidence>
<evidence type="ECO:0000313" key="7">
    <source>
        <dbReference type="EMBL" id="KKL86683.1"/>
    </source>
</evidence>
<dbReference type="GO" id="GO:0006281">
    <property type="term" value="P:DNA repair"/>
    <property type="evidence" value="ECO:0007669"/>
    <property type="project" value="InterPro"/>
</dbReference>
<dbReference type="InterPro" id="IPR043519">
    <property type="entry name" value="NT_sf"/>
</dbReference>
<organism evidence="7">
    <name type="scientific">marine sediment metagenome</name>
    <dbReference type="NCBI Taxonomy" id="412755"/>
    <lineage>
        <taxon>unclassified sequences</taxon>
        <taxon>metagenomes</taxon>
        <taxon>ecological metagenomes</taxon>
    </lineage>
</organism>